<keyword evidence="5" id="KW-0658">Purine biosynthesis</keyword>
<organism evidence="11 12">
    <name type="scientific">Phaeoacremonium minimum (strain UCR-PA7)</name>
    <name type="common">Esca disease fungus</name>
    <name type="synonym">Togninia minima</name>
    <dbReference type="NCBI Taxonomy" id="1286976"/>
    <lineage>
        <taxon>Eukaryota</taxon>
        <taxon>Fungi</taxon>
        <taxon>Dikarya</taxon>
        <taxon>Ascomycota</taxon>
        <taxon>Pezizomycotina</taxon>
        <taxon>Sordariomycetes</taxon>
        <taxon>Sordariomycetidae</taxon>
        <taxon>Togniniales</taxon>
        <taxon>Togniniaceae</taxon>
        <taxon>Phaeoacremonium</taxon>
    </lineage>
</organism>
<dbReference type="OrthoDB" id="5575075at2759"/>
<dbReference type="InterPro" id="IPR036477">
    <property type="entry name" value="Formyl_transf_N_sf"/>
</dbReference>
<comment type="catalytic activity">
    <reaction evidence="9">
        <text>N(1)-(5-phospho-beta-D-ribosyl)glycinamide + (6R)-10-formyltetrahydrofolate = N(2)-formyl-N(1)-(5-phospho-beta-D-ribosyl)glycinamide + (6S)-5,6,7,8-tetrahydrofolate + H(+)</text>
        <dbReference type="Rhea" id="RHEA:15053"/>
        <dbReference type="ChEBI" id="CHEBI:15378"/>
        <dbReference type="ChEBI" id="CHEBI:57453"/>
        <dbReference type="ChEBI" id="CHEBI:143788"/>
        <dbReference type="ChEBI" id="CHEBI:147286"/>
        <dbReference type="ChEBI" id="CHEBI:195366"/>
        <dbReference type="EC" id="2.1.2.2"/>
    </reaction>
</comment>
<evidence type="ECO:0000256" key="8">
    <source>
        <dbReference type="ARBA" id="ARBA00041682"/>
    </source>
</evidence>
<dbReference type="SUPFAM" id="SSF53328">
    <property type="entry name" value="Formyltransferase"/>
    <property type="match status" value="1"/>
</dbReference>
<dbReference type="Proteomes" id="UP000014074">
    <property type="component" value="Unassembled WGS sequence"/>
</dbReference>
<dbReference type="GO" id="GO:0046084">
    <property type="term" value="P:adenine biosynthetic process"/>
    <property type="evidence" value="ECO:0007669"/>
    <property type="project" value="EnsemblFungi"/>
</dbReference>
<dbReference type="eggNOG" id="KOG3076">
    <property type="taxonomic scope" value="Eukaryota"/>
</dbReference>
<dbReference type="RefSeq" id="XP_007918338.1">
    <property type="nucleotide sequence ID" value="XM_007920147.1"/>
</dbReference>
<evidence type="ECO:0000256" key="5">
    <source>
        <dbReference type="ARBA" id="ARBA00022755"/>
    </source>
</evidence>
<sequence>MAEPCRIVVLASGNGSNFQALIDAVASGRIANSKITRLVVNRKTAFATERAKKAGIPSEYFNMVSEGYQAKGEKDPQKLQEGREKYDAALAEKILNENPAQSPDLIVLAGWMHILTESFLRPFAAKGVPIINLHPALPGKYDGANAIGRAFEDFQAGKLENSKTGIMIHYVIAEVDRGEPILVQEIECREGETLHDLEQRIHGHEHELIVKATAKIAEGILADKSRR</sequence>
<dbReference type="CDD" id="cd08645">
    <property type="entry name" value="FMT_core_GART"/>
    <property type="match status" value="1"/>
</dbReference>
<dbReference type="EC" id="2.1.2.2" evidence="2"/>
<dbReference type="Gene3D" id="3.40.50.170">
    <property type="entry name" value="Formyl transferase, N-terminal domain"/>
    <property type="match status" value="1"/>
</dbReference>
<evidence type="ECO:0000256" key="2">
    <source>
        <dbReference type="ARBA" id="ARBA00012254"/>
    </source>
</evidence>
<dbReference type="KEGG" id="tmn:UCRPA7_7620"/>
<comment type="similarity">
    <text evidence="6">Belongs to the GART family.</text>
</comment>
<evidence type="ECO:0000256" key="4">
    <source>
        <dbReference type="ARBA" id="ARBA00022679"/>
    </source>
</evidence>
<evidence type="ECO:0000256" key="1">
    <source>
        <dbReference type="ARBA" id="ARBA00005054"/>
    </source>
</evidence>
<evidence type="ECO:0000313" key="12">
    <source>
        <dbReference type="Proteomes" id="UP000014074"/>
    </source>
</evidence>
<keyword evidence="12" id="KW-1185">Reference proteome</keyword>
<accession>R8BBZ9</accession>
<evidence type="ECO:0000256" key="3">
    <source>
        <dbReference type="ARBA" id="ARBA00022076"/>
    </source>
</evidence>
<keyword evidence="4 11" id="KW-0808">Transferase</keyword>
<feature type="domain" description="Formyl transferase N-terminal" evidence="10">
    <location>
        <begin position="6"/>
        <end position="213"/>
    </location>
</feature>
<dbReference type="GO" id="GO:0006189">
    <property type="term" value="P:'de novo' IMP biosynthetic process"/>
    <property type="evidence" value="ECO:0007669"/>
    <property type="project" value="EnsemblFungi"/>
</dbReference>
<evidence type="ECO:0000256" key="6">
    <source>
        <dbReference type="ARBA" id="ARBA00038440"/>
    </source>
</evidence>
<comment type="pathway">
    <text evidence="1">Purine metabolism; IMP biosynthesis via de novo pathway; N(2)-formyl-N(1)-(5-phospho-D-ribosyl)glycinamide from N(1)-(5-phospho-D-ribosyl)glycinamide (10-formyl THF route): step 1/1.</text>
</comment>
<dbReference type="PANTHER" id="PTHR43369:SF2">
    <property type="entry name" value="PHOSPHORIBOSYLGLYCINAMIDE FORMYLTRANSFERASE"/>
    <property type="match status" value="1"/>
</dbReference>
<reference evidence="12" key="1">
    <citation type="journal article" date="2013" name="Genome Announc.">
        <title>Draft genome sequence of the ascomycete Phaeoacremonium aleophilum strain UCR-PA7, a causal agent of the esca disease complex in grapevines.</title>
        <authorList>
            <person name="Blanco-Ulate B."/>
            <person name="Rolshausen P."/>
            <person name="Cantu D."/>
        </authorList>
    </citation>
    <scope>NUCLEOTIDE SEQUENCE [LARGE SCALE GENOMIC DNA]</scope>
    <source>
        <strain evidence="12">UCR-PA7</strain>
    </source>
</reference>
<evidence type="ECO:0000259" key="10">
    <source>
        <dbReference type="Pfam" id="PF00551"/>
    </source>
</evidence>
<dbReference type="PANTHER" id="PTHR43369">
    <property type="entry name" value="PHOSPHORIBOSYLGLYCINAMIDE FORMYLTRANSFERASE"/>
    <property type="match status" value="1"/>
</dbReference>
<protein>
    <recommendedName>
        <fullName evidence="3">Phosphoribosylglycinamide formyltransferase</fullName>
        <ecNumber evidence="2">2.1.2.2</ecNumber>
    </recommendedName>
    <alternativeName>
        <fullName evidence="8">5'-phosphoribosylglycinamide transformylase</fullName>
    </alternativeName>
    <alternativeName>
        <fullName evidence="7">GAR transformylase</fullName>
    </alternativeName>
</protein>
<dbReference type="HAMAP" id="MF_01930">
    <property type="entry name" value="PurN"/>
    <property type="match status" value="1"/>
</dbReference>
<evidence type="ECO:0000256" key="9">
    <source>
        <dbReference type="ARBA" id="ARBA00047664"/>
    </source>
</evidence>
<evidence type="ECO:0000256" key="7">
    <source>
        <dbReference type="ARBA" id="ARBA00041324"/>
    </source>
</evidence>
<proteinExistence type="inferred from homology"/>
<dbReference type="AlphaFoldDB" id="R8BBZ9"/>
<dbReference type="FunFam" id="3.40.50.170:FF:000009">
    <property type="entry name" value="Phosphoribosylglycinamide formyltransferase (Eurofung)"/>
    <property type="match status" value="1"/>
</dbReference>
<dbReference type="GO" id="GO:0004644">
    <property type="term" value="F:phosphoribosylglycinamide formyltransferase activity"/>
    <property type="evidence" value="ECO:0007669"/>
    <property type="project" value="UniProtKB-EC"/>
</dbReference>
<dbReference type="NCBIfam" id="TIGR00639">
    <property type="entry name" value="PurN"/>
    <property type="match status" value="1"/>
</dbReference>
<evidence type="ECO:0000313" key="11">
    <source>
        <dbReference type="EMBL" id="EON96827.1"/>
    </source>
</evidence>
<dbReference type="InterPro" id="IPR002376">
    <property type="entry name" value="Formyl_transf_N"/>
</dbReference>
<gene>
    <name evidence="11" type="ORF">UCRPA7_7620</name>
</gene>
<dbReference type="HOGENOM" id="CLU_038395_0_1_1"/>
<dbReference type="Pfam" id="PF00551">
    <property type="entry name" value="Formyl_trans_N"/>
    <property type="match status" value="1"/>
</dbReference>
<name>R8BBZ9_PHAM7</name>
<dbReference type="EMBL" id="KB933309">
    <property type="protein sequence ID" value="EON96827.1"/>
    <property type="molecule type" value="Genomic_DNA"/>
</dbReference>
<dbReference type="InterPro" id="IPR004607">
    <property type="entry name" value="GART"/>
</dbReference>
<dbReference type="GO" id="GO:0005737">
    <property type="term" value="C:cytoplasm"/>
    <property type="evidence" value="ECO:0007669"/>
    <property type="project" value="TreeGrafter"/>
</dbReference>
<dbReference type="GeneID" id="19328396"/>